<evidence type="ECO:0000313" key="2">
    <source>
        <dbReference type="EMBL" id="AKH16568.1"/>
    </source>
</evidence>
<organism evidence="2 3">
    <name type="scientific">Deinococcus soli</name>
    <name type="common">ex Cha et al. 2016</name>
    <dbReference type="NCBI Taxonomy" id="1309411"/>
    <lineage>
        <taxon>Bacteria</taxon>
        <taxon>Thermotogati</taxon>
        <taxon>Deinococcota</taxon>
        <taxon>Deinococci</taxon>
        <taxon>Deinococcales</taxon>
        <taxon>Deinococcaceae</taxon>
        <taxon>Deinococcus</taxon>
    </lineage>
</organism>
<dbReference type="InterPro" id="IPR034660">
    <property type="entry name" value="DinB/YfiT-like"/>
</dbReference>
<evidence type="ECO:0000259" key="1">
    <source>
        <dbReference type="Pfam" id="PF12867"/>
    </source>
</evidence>
<dbReference type="Pfam" id="PF12867">
    <property type="entry name" value="DinB_2"/>
    <property type="match status" value="1"/>
</dbReference>
<feature type="domain" description="DinB-like" evidence="1">
    <location>
        <begin position="14"/>
        <end position="172"/>
    </location>
</feature>
<sequence>MNPHRRDEVLAGLTDAQTTWTAYAQALPLETFFQAPSPGRWAPITHLRHLTLTHRRVTQGLSTPRPVLRVMFGTPGPARRYAELVSAYQAALAAGGTAPDRYVPALDRTVAEPVRDEALAAYATGAAALRGALARWSEPDLDAHALPHDLLGRLSVREVALFTLYHDHHHLRGVRTALETP</sequence>
<accession>A0A0F7JP02</accession>
<proteinExistence type="predicted"/>
<gene>
    <name evidence="2" type="ORF">SY84_05315</name>
</gene>
<evidence type="ECO:0000313" key="3">
    <source>
        <dbReference type="Proteomes" id="UP000034024"/>
    </source>
</evidence>
<dbReference type="EMBL" id="CP011389">
    <property type="protein sequence ID" value="AKH16568.1"/>
    <property type="molecule type" value="Genomic_DNA"/>
</dbReference>
<dbReference type="OrthoDB" id="65762at2"/>
<dbReference type="PATRIC" id="fig|1309411.5.peg.1090"/>
<protein>
    <recommendedName>
        <fullName evidence="1">DinB-like domain-containing protein</fullName>
    </recommendedName>
</protein>
<keyword evidence="3" id="KW-1185">Reference proteome</keyword>
<name>A0A0F7JP02_9DEIO</name>
<dbReference type="RefSeq" id="WP_046843143.1">
    <property type="nucleotide sequence ID" value="NZ_CP011389.1"/>
</dbReference>
<dbReference type="InterPro" id="IPR024775">
    <property type="entry name" value="DinB-like"/>
</dbReference>
<reference evidence="2 3" key="1">
    <citation type="submission" date="2015-01" db="EMBL/GenBank/DDBJ databases">
        <title>Deinococcus soli/N5/whole genome sequencing.</title>
        <authorList>
            <person name="Kim M.K."/>
            <person name="Srinivasan S."/>
            <person name="Lee J.-J."/>
        </authorList>
    </citation>
    <scope>NUCLEOTIDE SEQUENCE [LARGE SCALE GENOMIC DNA]</scope>
    <source>
        <strain evidence="2 3">N5</strain>
    </source>
</reference>
<dbReference type="SUPFAM" id="SSF109854">
    <property type="entry name" value="DinB/YfiT-like putative metalloenzymes"/>
    <property type="match status" value="1"/>
</dbReference>
<dbReference type="AlphaFoldDB" id="A0A0F7JP02"/>
<dbReference type="KEGG" id="dch:SY84_05315"/>
<dbReference type="Gene3D" id="1.20.120.450">
    <property type="entry name" value="dinb family like domain"/>
    <property type="match status" value="1"/>
</dbReference>
<dbReference type="Proteomes" id="UP000034024">
    <property type="component" value="Chromosome"/>
</dbReference>